<gene>
    <name evidence="3" type="ORF">P5673_012489</name>
</gene>
<feature type="domain" description="Reverse transcriptase" evidence="2">
    <location>
        <begin position="169"/>
        <end position="310"/>
    </location>
</feature>
<evidence type="ECO:0000259" key="2">
    <source>
        <dbReference type="Pfam" id="PF00078"/>
    </source>
</evidence>
<dbReference type="SUPFAM" id="SSF56672">
    <property type="entry name" value="DNA/RNA polymerases"/>
    <property type="match status" value="1"/>
</dbReference>
<feature type="region of interest" description="Disordered" evidence="1">
    <location>
        <begin position="340"/>
        <end position="359"/>
    </location>
</feature>
<dbReference type="InterPro" id="IPR000477">
    <property type="entry name" value="RT_dom"/>
</dbReference>
<name>A0AAD9V7V2_ACRCE</name>
<dbReference type="Pfam" id="PF00078">
    <property type="entry name" value="RVT_1"/>
    <property type="match status" value="1"/>
</dbReference>
<comment type="caution">
    <text evidence="3">The sequence shown here is derived from an EMBL/GenBank/DDBJ whole genome shotgun (WGS) entry which is preliminary data.</text>
</comment>
<dbReference type="InterPro" id="IPR043502">
    <property type="entry name" value="DNA/RNA_pol_sf"/>
</dbReference>
<reference evidence="3" key="1">
    <citation type="journal article" date="2023" name="G3 (Bethesda)">
        <title>Whole genome assembly and annotation of the endangered Caribbean coral Acropora cervicornis.</title>
        <authorList>
            <person name="Selwyn J.D."/>
            <person name="Vollmer S.V."/>
        </authorList>
    </citation>
    <scope>NUCLEOTIDE SEQUENCE</scope>
    <source>
        <strain evidence="3">K2</strain>
    </source>
</reference>
<feature type="region of interest" description="Disordered" evidence="1">
    <location>
        <begin position="55"/>
        <end position="107"/>
    </location>
</feature>
<accession>A0AAD9V7V2</accession>
<dbReference type="Proteomes" id="UP001249851">
    <property type="component" value="Unassembled WGS sequence"/>
</dbReference>
<keyword evidence="4" id="KW-1185">Reference proteome</keyword>
<protein>
    <submittedName>
        <fullName evidence="3">Transposon Ty3-I Gag-Pol polyprotein</fullName>
    </submittedName>
</protein>
<dbReference type="InterPro" id="IPR050951">
    <property type="entry name" value="Retrovirus_Pol_polyprotein"/>
</dbReference>
<dbReference type="InterPro" id="IPR043128">
    <property type="entry name" value="Rev_trsase/Diguanyl_cyclase"/>
</dbReference>
<dbReference type="EMBL" id="JARQWQ010000023">
    <property type="protein sequence ID" value="KAK2564242.1"/>
    <property type="molecule type" value="Genomic_DNA"/>
</dbReference>
<dbReference type="CDD" id="cd01647">
    <property type="entry name" value="RT_LTR"/>
    <property type="match status" value="1"/>
</dbReference>
<reference evidence="3" key="2">
    <citation type="journal article" date="2023" name="Science">
        <title>Genomic signatures of disease resistance in endangered staghorn corals.</title>
        <authorList>
            <person name="Vollmer S.V."/>
            <person name="Selwyn J.D."/>
            <person name="Despard B.A."/>
            <person name="Roesel C.L."/>
        </authorList>
    </citation>
    <scope>NUCLEOTIDE SEQUENCE</scope>
    <source>
        <strain evidence="3">K2</strain>
    </source>
</reference>
<dbReference type="Gene3D" id="3.30.70.270">
    <property type="match status" value="1"/>
</dbReference>
<dbReference type="PANTHER" id="PTHR37984">
    <property type="entry name" value="PROTEIN CBG26694"/>
    <property type="match status" value="1"/>
</dbReference>
<feature type="compositionally biased region" description="Basic and acidic residues" evidence="1">
    <location>
        <begin position="344"/>
        <end position="359"/>
    </location>
</feature>
<proteinExistence type="predicted"/>
<organism evidence="3 4">
    <name type="scientific">Acropora cervicornis</name>
    <name type="common">Staghorn coral</name>
    <dbReference type="NCBI Taxonomy" id="6130"/>
    <lineage>
        <taxon>Eukaryota</taxon>
        <taxon>Metazoa</taxon>
        <taxon>Cnidaria</taxon>
        <taxon>Anthozoa</taxon>
        <taxon>Hexacorallia</taxon>
        <taxon>Scleractinia</taxon>
        <taxon>Astrocoeniina</taxon>
        <taxon>Acroporidae</taxon>
        <taxon>Acropora</taxon>
    </lineage>
</organism>
<dbReference type="AlphaFoldDB" id="A0AAD9V7V2"/>
<sequence length="359" mass="41027">MFPKFNTAEGKAELEQFAKKISDECSLPEAGFFSDGIAQHIKSFFSEQRRFQKTKEKFAVSPSPSESSSSSEVEFTPRPKLPSMPKENHGTMLSPDNSEDEDELSSTDTVILNLDNDLSGNEPDEACQESLSAEPACVNKITKKSAMVIVKAKTPILSQHWESKIFPVICLDPRDLNKALRREHYQLPTVEEVATRLSQARKFTVVDAKDGFWQKRLDTESSYKTTFNTPFGRYQWNRMPFGICSAPEVWQCTMHEFMEALEGVEVIADDFLIARFGNNDQEVNSSLERHERAFLEKCRLWNLQLNCAKMPEPKDVTALKRFLGMVTYLAKFMPHLSEMTGPHRHLEDKDTLDEKMDLH</sequence>
<dbReference type="PANTHER" id="PTHR37984:SF8">
    <property type="entry name" value="CCHC-TYPE DOMAIN-CONTAINING PROTEIN"/>
    <property type="match status" value="1"/>
</dbReference>
<evidence type="ECO:0000313" key="4">
    <source>
        <dbReference type="Proteomes" id="UP001249851"/>
    </source>
</evidence>
<dbReference type="Gene3D" id="3.10.10.10">
    <property type="entry name" value="HIV Type 1 Reverse Transcriptase, subunit A, domain 1"/>
    <property type="match status" value="1"/>
</dbReference>
<feature type="compositionally biased region" description="Low complexity" evidence="1">
    <location>
        <begin position="60"/>
        <end position="74"/>
    </location>
</feature>
<evidence type="ECO:0000256" key="1">
    <source>
        <dbReference type="SAM" id="MobiDB-lite"/>
    </source>
</evidence>
<evidence type="ECO:0000313" key="3">
    <source>
        <dbReference type="EMBL" id="KAK2564242.1"/>
    </source>
</evidence>